<dbReference type="PANTHER" id="PTHR43685:SF2">
    <property type="entry name" value="GLYCOSYLTRANSFERASE 2-LIKE DOMAIN-CONTAINING PROTEIN"/>
    <property type="match status" value="1"/>
</dbReference>
<keyword evidence="4" id="KW-1185">Reference proteome</keyword>
<sequence length="349" mass="40245">MPRTITVGVPVYRGAEQVGAALRSLQEQTFTDFDAIIAVDAADEESARACEPFLSDDRFSLTVQPARLDWFGNLNWLLQRPLGEFFCYRQHDDTTDPEFFEVLVAAARERPDAAVVYADCQWHGGRTDLETAPSIEGDVLDRMRQHIEQKQPVAVRGLMRRGAVEQAGPIRGDEFRGLSEVFVWLAKLLRWGPFLRVPQPMYHRLDHSTNFHKQWFDWPEERVRGSWTTLYTGLMEATMPVCRTPEERFFFQQLILDRVAVVRPGQSYHYRAVSPHEGGALMLECLRRLDAEGRRDLLDVPAELAPGLVDEVERLRADNRRLRRRLRHLRGQQPAAGGWWDRVRRLAQG</sequence>
<feature type="domain" description="Glycosyltransferase 2-like" evidence="2">
    <location>
        <begin position="6"/>
        <end position="116"/>
    </location>
</feature>
<gene>
    <name evidence="3" type="ORF">ISU07_01265</name>
</gene>
<evidence type="ECO:0000259" key="2">
    <source>
        <dbReference type="Pfam" id="PF00535"/>
    </source>
</evidence>
<accession>A0A930YB63</accession>
<keyword evidence="1" id="KW-0175">Coiled coil</keyword>
<dbReference type="Pfam" id="PF00535">
    <property type="entry name" value="Glycos_transf_2"/>
    <property type="match status" value="1"/>
</dbReference>
<dbReference type="PANTHER" id="PTHR43685">
    <property type="entry name" value="GLYCOSYLTRANSFERASE"/>
    <property type="match status" value="1"/>
</dbReference>
<protein>
    <submittedName>
        <fullName evidence="3">Glycosyltransferase family 2 protein</fullName>
    </submittedName>
</protein>
<evidence type="ECO:0000313" key="4">
    <source>
        <dbReference type="Proteomes" id="UP000640489"/>
    </source>
</evidence>
<dbReference type="InterPro" id="IPR050834">
    <property type="entry name" value="Glycosyltransf_2"/>
</dbReference>
<comment type="caution">
    <text evidence="3">The sequence shown here is derived from an EMBL/GenBank/DDBJ whole genome shotgun (WGS) entry which is preliminary data.</text>
</comment>
<dbReference type="Proteomes" id="UP000640489">
    <property type="component" value="Unassembled WGS sequence"/>
</dbReference>
<organism evidence="3 4">
    <name type="scientific">Nocardioides islandensis</name>
    <dbReference type="NCBI Taxonomy" id="433663"/>
    <lineage>
        <taxon>Bacteria</taxon>
        <taxon>Bacillati</taxon>
        <taxon>Actinomycetota</taxon>
        <taxon>Actinomycetes</taxon>
        <taxon>Propionibacteriales</taxon>
        <taxon>Nocardioidaceae</taxon>
        <taxon>Nocardioides</taxon>
    </lineage>
</organism>
<dbReference type="RefSeq" id="WP_194704936.1">
    <property type="nucleotide sequence ID" value="NZ_JADKPN010000001.1"/>
</dbReference>
<dbReference type="AlphaFoldDB" id="A0A930YB63"/>
<evidence type="ECO:0000256" key="1">
    <source>
        <dbReference type="SAM" id="Coils"/>
    </source>
</evidence>
<dbReference type="EMBL" id="JADKPN010000001">
    <property type="protein sequence ID" value="MBF4761741.1"/>
    <property type="molecule type" value="Genomic_DNA"/>
</dbReference>
<reference evidence="3" key="1">
    <citation type="submission" date="2020-11" db="EMBL/GenBank/DDBJ databases">
        <title>Nocardioides sp. nov., isolated from Soil of Cynanchum wilfordii Hemsley rhizosphere.</title>
        <authorList>
            <person name="Lee J.-S."/>
            <person name="Suh M.K."/>
            <person name="Kim J.-S."/>
        </authorList>
    </citation>
    <scope>NUCLEOTIDE SEQUENCE</scope>
    <source>
        <strain evidence="3">KCTC 19275</strain>
    </source>
</reference>
<evidence type="ECO:0000313" key="3">
    <source>
        <dbReference type="EMBL" id="MBF4761741.1"/>
    </source>
</evidence>
<feature type="coiled-coil region" evidence="1">
    <location>
        <begin position="305"/>
        <end position="332"/>
    </location>
</feature>
<dbReference type="CDD" id="cd00761">
    <property type="entry name" value="Glyco_tranf_GTA_type"/>
    <property type="match status" value="1"/>
</dbReference>
<dbReference type="InterPro" id="IPR001173">
    <property type="entry name" value="Glyco_trans_2-like"/>
</dbReference>
<proteinExistence type="predicted"/>
<dbReference type="InterPro" id="IPR029044">
    <property type="entry name" value="Nucleotide-diphossugar_trans"/>
</dbReference>
<name>A0A930YB63_9ACTN</name>
<dbReference type="SUPFAM" id="SSF53448">
    <property type="entry name" value="Nucleotide-diphospho-sugar transferases"/>
    <property type="match status" value="1"/>
</dbReference>
<dbReference type="Gene3D" id="3.90.550.10">
    <property type="entry name" value="Spore Coat Polysaccharide Biosynthesis Protein SpsA, Chain A"/>
    <property type="match status" value="1"/>
</dbReference>